<dbReference type="Gene3D" id="1.10.10.10">
    <property type="entry name" value="Winged helix-like DNA-binding domain superfamily/Winged helix DNA-binding domain"/>
    <property type="match status" value="1"/>
</dbReference>
<accession>A0A449BKI8</accession>
<dbReference type="PANTHER" id="PTHR42756:SF1">
    <property type="entry name" value="TRANSCRIPTIONAL REPRESSOR OF EMRAB OPERON"/>
    <property type="match status" value="1"/>
</dbReference>
<dbReference type="RefSeq" id="WP_035368640.1">
    <property type="nucleotide sequence ID" value="NZ_LR215050.1"/>
</dbReference>
<dbReference type="Proteomes" id="UP000290909">
    <property type="component" value="Chromosome"/>
</dbReference>
<dbReference type="SMART" id="SM00347">
    <property type="entry name" value="HTH_MARR"/>
    <property type="match status" value="1"/>
</dbReference>
<dbReference type="InterPro" id="IPR000835">
    <property type="entry name" value="HTH_MarR-typ"/>
</dbReference>
<dbReference type="SUPFAM" id="SSF46785">
    <property type="entry name" value="Winged helix' DNA-binding domain"/>
    <property type="match status" value="1"/>
</dbReference>
<evidence type="ECO:0000256" key="2">
    <source>
        <dbReference type="ARBA" id="ARBA00023125"/>
    </source>
</evidence>
<keyword evidence="2 5" id="KW-0238">DNA-binding</keyword>
<dbReference type="InterPro" id="IPR036390">
    <property type="entry name" value="WH_DNA-bd_sf"/>
</dbReference>
<keyword evidence="3" id="KW-0804">Transcription</keyword>
<proteinExistence type="predicted"/>
<reference evidence="5 6" key="1">
    <citation type="submission" date="2019-01" db="EMBL/GenBank/DDBJ databases">
        <authorList>
            <consortium name="Pathogen Informatics"/>
        </authorList>
    </citation>
    <scope>NUCLEOTIDE SEQUENCE [LARGE SCALE GENOMIC DNA]</scope>
    <source>
        <strain evidence="5 6">NCTC10172</strain>
    </source>
</reference>
<organism evidence="5 6">
    <name type="scientific">Acholeplasma hippikon</name>
    <dbReference type="NCBI Taxonomy" id="264636"/>
    <lineage>
        <taxon>Bacteria</taxon>
        <taxon>Bacillati</taxon>
        <taxon>Mycoplasmatota</taxon>
        <taxon>Mollicutes</taxon>
        <taxon>Acholeplasmatales</taxon>
        <taxon>Acholeplasmataceae</taxon>
        <taxon>Acholeplasma</taxon>
    </lineage>
</organism>
<dbReference type="EMBL" id="LR215050">
    <property type="protein sequence ID" value="VEU82981.1"/>
    <property type="molecule type" value="Genomic_DNA"/>
</dbReference>
<dbReference type="KEGG" id="ahk:NCTC10172_01009"/>
<dbReference type="PROSITE" id="PS50995">
    <property type="entry name" value="HTH_MARR_2"/>
    <property type="match status" value="1"/>
</dbReference>
<keyword evidence="6" id="KW-1185">Reference proteome</keyword>
<evidence type="ECO:0000256" key="1">
    <source>
        <dbReference type="ARBA" id="ARBA00023015"/>
    </source>
</evidence>
<dbReference type="Pfam" id="PF01047">
    <property type="entry name" value="MarR"/>
    <property type="match status" value="1"/>
</dbReference>
<sequence length="145" mass="17032">MTSPKEVINMLLVDVFNHILRIEESTLKERGVTLSMSEVHVLEAIRNTEVPTMGEVAKRLHITLGTLTTSINILVRKKYVYRYSDEKDRRKVYLRLTDSAKQVLEIHDNFHDEMIEATFKDLQLEKDEVLMKSLANLTEYFKKKY</sequence>
<evidence type="ECO:0000259" key="4">
    <source>
        <dbReference type="PROSITE" id="PS50995"/>
    </source>
</evidence>
<gene>
    <name evidence="5" type="ORF">NCTC10172_01009</name>
</gene>
<keyword evidence="1" id="KW-0805">Transcription regulation</keyword>
<dbReference type="PANTHER" id="PTHR42756">
    <property type="entry name" value="TRANSCRIPTIONAL REGULATOR, MARR"/>
    <property type="match status" value="1"/>
</dbReference>
<dbReference type="STRING" id="1408416.GCA_000702765_00447"/>
<dbReference type="InterPro" id="IPR036388">
    <property type="entry name" value="WH-like_DNA-bd_sf"/>
</dbReference>
<dbReference type="GO" id="GO:0003700">
    <property type="term" value="F:DNA-binding transcription factor activity"/>
    <property type="evidence" value="ECO:0007669"/>
    <property type="project" value="InterPro"/>
</dbReference>
<name>A0A449BKI8_9MOLU</name>
<feature type="domain" description="HTH marR-type" evidence="4">
    <location>
        <begin position="1"/>
        <end position="139"/>
    </location>
</feature>
<evidence type="ECO:0000256" key="3">
    <source>
        <dbReference type="ARBA" id="ARBA00023163"/>
    </source>
</evidence>
<evidence type="ECO:0000313" key="6">
    <source>
        <dbReference type="Proteomes" id="UP000290909"/>
    </source>
</evidence>
<evidence type="ECO:0000313" key="5">
    <source>
        <dbReference type="EMBL" id="VEU82981.1"/>
    </source>
</evidence>
<dbReference type="AlphaFoldDB" id="A0A449BKI8"/>
<protein>
    <submittedName>
        <fullName evidence="5">DNA-binding transcriptional repressor MarR</fullName>
    </submittedName>
</protein>
<dbReference type="GO" id="GO:0003677">
    <property type="term" value="F:DNA binding"/>
    <property type="evidence" value="ECO:0007669"/>
    <property type="project" value="UniProtKB-KW"/>
</dbReference>